<gene>
    <name evidence="1" type="ORF">IQ230_12970</name>
</gene>
<dbReference type="Proteomes" id="UP000651156">
    <property type="component" value="Unassembled WGS sequence"/>
</dbReference>
<reference evidence="1 2" key="1">
    <citation type="submission" date="2020-10" db="EMBL/GenBank/DDBJ databases">
        <authorList>
            <person name="Castelo-Branco R."/>
            <person name="Eusebio N."/>
            <person name="Adriana R."/>
            <person name="Vieira A."/>
            <person name="Brugerolle De Fraissinette N."/>
            <person name="Rezende De Castro R."/>
            <person name="Schneider M.P."/>
            <person name="Vasconcelos V."/>
            <person name="Leao P.N."/>
        </authorList>
    </citation>
    <scope>NUCLEOTIDE SEQUENCE [LARGE SCALE GENOMIC DNA]</scope>
    <source>
        <strain evidence="1 2">LEGE 06123</strain>
    </source>
</reference>
<comment type="caution">
    <text evidence="1">The sequence shown here is derived from an EMBL/GenBank/DDBJ whole genome shotgun (WGS) entry which is preliminary data.</text>
</comment>
<dbReference type="InterPro" id="IPR016181">
    <property type="entry name" value="Acyl_CoA_acyltransferase"/>
</dbReference>
<keyword evidence="2" id="KW-1185">Reference proteome</keyword>
<proteinExistence type="predicted"/>
<dbReference type="EMBL" id="JADEWN010000029">
    <property type="protein sequence ID" value="MBE9191248.1"/>
    <property type="molecule type" value="Genomic_DNA"/>
</dbReference>
<dbReference type="RefSeq" id="WP_193932397.1">
    <property type="nucleotide sequence ID" value="NZ_CAWPMZ010000057.1"/>
</dbReference>
<protein>
    <submittedName>
        <fullName evidence="1">GNAT family N-acetyltransferase</fullName>
    </submittedName>
</protein>
<name>A0ABR9UT82_9CHRO</name>
<accession>A0ABR9UT82</accession>
<dbReference type="SUPFAM" id="SSF55729">
    <property type="entry name" value="Acyl-CoA N-acyltransferases (Nat)"/>
    <property type="match status" value="1"/>
</dbReference>
<organism evidence="1 2">
    <name type="scientific">Gloeocapsopsis crepidinum LEGE 06123</name>
    <dbReference type="NCBI Taxonomy" id="588587"/>
    <lineage>
        <taxon>Bacteria</taxon>
        <taxon>Bacillati</taxon>
        <taxon>Cyanobacteriota</taxon>
        <taxon>Cyanophyceae</taxon>
        <taxon>Oscillatoriophycideae</taxon>
        <taxon>Chroococcales</taxon>
        <taxon>Chroococcaceae</taxon>
        <taxon>Gloeocapsopsis</taxon>
    </lineage>
</organism>
<evidence type="ECO:0000313" key="1">
    <source>
        <dbReference type="EMBL" id="MBE9191248.1"/>
    </source>
</evidence>
<dbReference type="Gene3D" id="3.40.630.30">
    <property type="match status" value="1"/>
</dbReference>
<evidence type="ECO:0000313" key="2">
    <source>
        <dbReference type="Proteomes" id="UP000651156"/>
    </source>
</evidence>
<sequence length="354" mass="40200">MKAQIIDLLDPLWMQTLETLRHDVYHLPQYVAAEAQRTQTTPAAVVVMNGDQVLFFPYLLRQCRGISDQLTTQVFDAVSPYGYPGILLSEAAIHTPGFAKLAMQQLQQVLKAQGICSVFGRMHPILNHNLTTFFASDTFTHNGETVSVDLTLSEAEIWAHTRKGHQSTINKCKRLGFTARMVPCAEYMNILKAIYVETMNRVSAKQLYYFDDNYFDSLLALGDKLHLCIVEKDTEIAAACLFFECCSIVQAHLGGTQNQFIEQSPFNLLLDYVRYWAKSRGNKFLHLGGGVGGSVDSLFKFKSGYSRQKHEFLTLRLITDAEKYRDLVKLRAQALNIQPEELLEKEFFPAYRFA</sequence>